<name>A0A411EBB1_9FLAO</name>
<dbReference type="KEGG" id="mur:EQY75_11085"/>
<organism evidence="2 3">
    <name type="scientific">Muriicola soli</name>
    <dbReference type="NCBI Taxonomy" id="2507538"/>
    <lineage>
        <taxon>Bacteria</taxon>
        <taxon>Pseudomonadati</taxon>
        <taxon>Bacteroidota</taxon>
        <taxon>Flavobacteriia</taxon>
        <taxon>Flavobacteriales</taxon>
        <taxon>Flavobacteriaceae</taxon>
        <taxon>Muriicola</taxon>
    </lineage>
</organism>
<keyword evidence="1" id="KW-1133">Transmembrane helix</keyword>
<keyword evidence="1" id="KW-0472">Membrane</keyword>
<dbReference type="Proteomes" id="UP000290889">
    <property type="component" value="Chromosome"/>
</dbReference>
<sequence>MLVVFLIVAIIGWVLNIFSKVPEEKKRKYRKYLLVFYGIILIIQGTVTIYENAQFKWLAFIQLVLGIVLIGVVTLGKQEQNLEPWS</sequence>
<keyword evidence="3" id="KW-1185">Reference proteome</keyword>
<keyword evidence="1" id="KW-0812">Transmembrane</keyword>
<feature type="transmembrane region" description="Helical" evidence="1">
    <location>
        <begin position="57"/>
        <end position="76"/>
    </location>
</feature>
<evidence type="ECO:0000256" key="1">
    <source>
        <dbReference type="SAM" id="Phobius"/>
    </source>
</evidence>
<proteinExistence type="predicted"/>
<protein>
    <submittedName>
        <fullName evidence="2">Uncharacterized protein</fullName>
    </submittedName>
</protein>
<gene>
    <name evidence="2" type="ORF">EQY75_11085</name>
</gene>
<reference evidence="2 3" key="1">
    <citation type="submission" date="2019-01" db="EMBL/GenBank/DDBJ databases">
        <title>Muriicola soli sp. nov., isolated from soil.</title>
        <authorList>
            <person name="Kang H.J."/>
            <person name="Kim S.B."/>
        </authorList>
    </citation>
    <scope>NUCLEOTIDE SEQUENCE [LARGE SCALE GENOMIC DNA]</scope>
    <source>
        <strain evidence="2 3">MMS17-SY002</strain>
    </source>
</reference>
<evidence type="ECO:0000313" key="3">
    <source>
        <dbReference type="Proteomes" id="UP000290889"/>
    </source>
</evidence>
<dbReference type="AlphaFoldDB" id="A0A411EBB1"/>
<dbReference type="EMBL" id="CP035544">
    <property type="protein sequence ID" value="QBA65021.1"/>
    <property type="molecule type" value="Genomic_DNA"/>
</dbReference>
<feature type="transmembrane region" description="Helical" evidence="1">
    <location>
        <begin position="29"/>
        <end position="50"/>
    </location>
</feature>
<dbReference type="RefSeq" id="WP_129605850.1">
    <property type="nucleotide sequence ID" value="NZ_CP035544.1"/>
</dbReference>
<evidence type="ECO:0000313" key="2">
    <source>
        <dbReference type="EMBL" id="QBA65021.1"/>
    </source>
</evidence>
<accession>A0A411EBB1</accession>